<dbReference type="HOGENOM" id="CLU_2545917_0_0_1"/>
<evidence type="ECO:0000256" key="2">
    <source>
        <dbReference type="SAM" id="SignalP"/>
    </source>
</evidence>
<name>A0A0D9VZT1_9ORYZ</name>
<keyword evidence="2" id="KW-0732">Signal</keyword>
<reference evidence="3" key="3">
    <citation type="submission" date="2015-04" db="UniProtKB">
        <authorList>
            <consortium name="EnsemblPlants"/>
        </authorList>
    </citation>
    <scope>IDENTIFICATION</scope>
</reference>
<reference evidence="3 4" key="1">
    <citation type="submission" date="2012-08" db="EMBL/GenBank/DDBJ databases">
        <title>Oryza genome evolution.</title>
        <authorList>
            <person name="Wing R.A."/>
        </authorList>
    </citation>
    <scope>NUCLEOTIDE SEQUENCE</scope>
</reference>
<evidence type="ECO:0000313" key="4">
    <source>
        <dbReference type="Proteomes" id="UP000032180"/>
    </source>
</evidence>
<organism evidence="3 4">
    <name type="scientific">Leersia perrieri</name>
    <dbReference type="NCBI Taxonomy" id="77586"/>
    <lineage>
        <taxon>Eukaryota</taxon>
        <taxon>Viridiplantae</taxon>
        <taxon>Streptophyta</taxon>
        <taxon>Embryophyta</taxon>
        <taxon>Tracheophyta</taxon>
        <taxon>Spermatophyta</taxon>
        <taxon>Magnoliopsida</taxon>
        <taxon>Liliopsida</taxon>
        <taxon>Poales</taxon>
        <taxon>Poaceae</taxon>
        <taxon>BOP clade</taxon>
        <taxon>Oryzoideae</taxon>
        <taxon>Oryzeae</taxon>
        <taxon>Oryzinae</taxon>
        <taxon>Leersia</taxon>
    </lineage>
</organism>
<dbReference type="AlphaFoldDB" id="A0A0D9VZT1"/>
<evidence type="ECO:0000313" key="3">
    <source>
        <dbReference type="EnsemblPlants" id="LPERR03G30690.1"/>
    </source>
</evidence>
<keyword evidence="4" id="KW-1185">Reference proteome</keyword>
<protein>
    <recommendedName>
        <fullName evidence="5">Secreted protein</fullName>
    </recommendedName>
</protein>
<feature type="region of interest" description="Disordered" evidence="1">
    <location>
        <begin position="59"/>
        <end position="83"/>
    </location>
</feature>
<feature type="signal peptide" evidence="2">
    <location>
        <begin position="1"/>
        <end position="22"/>
    </location>
</feature>
<accession>A0A0D9VZT1</accession>
<feature type="chain" id="PRO_5002348048" description="Secreted protein" evidence="2">
    <location>
        <begin position="23"/>
        <end position="83"/>
    </location>
</feature>
<dbReference type="EnsemblPlants" id="LPERR03G30690.1">
    <property type="protein sequence ID" value="LPERR03G30690.1"/>
    <property type="gene ID" value="LPERR03G30690"/>
</dbReference>
<evidence type="ECO:0000256" key="1">
    <source>
        <dbReference type="SAM" id="MobiDB-lite"/>
    </source>
</evidence>
<sequence>MQGWSRDLGGFCLLPSAVLSLAAPATFDGEDPVPRPSGARARSRLDLRRRRTTLLGSAVVGPATGASNLQSSVRAPEARRWTN</sequence>
<evidence type="ECO:0008006" key="5">
    <source>
        <dbReference type="Google" id="ProtNLM"/>
    </source>
</evidence>
<proteinExistence type="predicted"/>
<dbReference type="Proteomes" id="UP000032180">
    <property type="component" value="Chromosome 3"/>
</dbReference>
<reference evidence="4" key="2">
    <citation type="submission" date="2013-12" db="EMBL/GenBank/DDBJ databases">
        <authorList>
            <person name="Yu Y."/>
            <person name="Lee S."/>
            <person name="de Baynast K."/>
            <person name="Wissotski M."/>
            <person name="Liu L."/>
            <person name="Talag J."/>
            <person name="Goicoechea J."/>
            <person name="Angelova A."/>
            <person name="Jetty R."/>
            <person name="Kudrna D."/>
            <person name="Golser W."/>
            <person name="Rivera L."/>
            <person name="Zhang J."/>
            <person name="Wing R."/>
        </authorList>
    </citation>
    <scope>NUCLEOTIDE SEQUENCE</scope>
</reference>
<dbReference type="Gramene" id="LPERR03G30690.1">
    <property type="protein sequence ID" value="LPERR03G30690.1"/>
    <property type="gene ID" value="LPERR03G30690"/>
</dbReference>